<dbReference type="EMBL" id="JBHSGN010000116">
    <property type="protein sequence ID" value="MFC4675742.1"/>
    <property type="molecule type" value="Genomic_DNA"/>
</dbReference>
<keyword evidence="2" id="KW-1185">Reference proteome</keyword>
<reference evidence="2" key="1">
    <citation type="journal article" date="2019" name="Int. J. Syst. Evol. Microbiol.">
        <title>The Global Catalogue of Microorganisms (GCM) 10K type strain sequencing project: providing services to taxonomists for standard genome sequencing and annotation.</title>
        <authorList>
            <consortium name="The Broad Institute Genomics Platform"/>
            <consortium name="The Broad Institute Genome Sequencing Center for Infectious Disease"/>
            <person name="Wu L."/>
            <person name="Ma J."/>
        </authorList>
    </citation>
    <scope>NUCLEOTIDE SEQUENCE [LARGE SCALE GENOMIC DNA]</scope>
    <source>
        <strain evidence="2">CCUG 66188</strain>
    </source>
</reference>
<proteinExistence type="predicted"/>
<gene>
    <name evidence="1" type="ORF">ACFO6W_18810</name>
</gene>
<dbReference type="Proteomes" id="UP001596023">
    <property type="component" value="Unassembled WGS sequence"/>
</dbReference>
<organism evidence="1 2">
    <name type="scientific">Dysgonomonas termitidis</name>
    <dbReference type="NCBI Taxonomy" id="1516126"/>
    <lineage>
        <taxon>Bacteria</taxon>
        <taxon>Pseudomonadati</taxon>
        <taxon>Bacteroidota</taxon>
        <taxon>Bacteroidia</taxon>
        <taxon>Bacteroidales</taxon>
        <taxon>Dysgonomonadaceae</taxon>
        <taxon>Dysgonomonas</taxon>
    </lineage>
</organism>
<evidence type="ECO:0000313" key="1">
    <source>
        <dbReference type="EMBL" id="MFC4675742.1"/>
    </source>
</evidence>
<protein>
    <recommendedName>
        <fullName evidence="3">Lipocalin-like domain-containing protein</fullName>
    </recommendedName>
</protein>
<dbReference type="RefSeq" id="WP_379999257.1">
    <property type="nucleotide sequence ID" value="NZ_JBHSGN010000116.1"/>
</dbReference>
<comment type="caution">
    <text evidence="1">The sequence shown here is derived from an EMBL/GenBank/DDBJ whole genome shotgun (WGS) entry which is preliminary data.</text>
</comment>
<name>A0ABV9L0F3_9BACT</name>
<sequence>MKNSEMKMMKHFMQLVAMCVLTVGLSSCQKDEEIYDELMGSEWVGDLGFSFDDRPVISELYFIDNGTGSDKQYYAGSASNAKPACNLTFQWTIKNGTLTLIYDLRPPLILEIGGMYIKGNLLRGTLHLAGEEDMPVTLTRKK</sequence>
<accession>A0ABV9L0F3</accession>
<dbReference type="PROSITE" id="PS51257">
    <property type="entry name" value="PROKAR_LIPOPROTEIN"/>
    <property type="match status" value="1"/>
</dbReference>
<evidence type="ECO:0008006" key="3">
    <source>
        <dbReference type="Google" id="ProtNLM"/>
    </source>
</evidence>
<evidence type="ECO:0000313" key="2">
    <source>
        <dbReference type="Proteomes" id="UP001596023"/>
    </source>
</evidence>